<dbReference type="Pfam" id="PF12686">
    <property type="entry name" value="DUF3800"/>
    <property type="match status" value="1"/>
</dbReference>
<keyword evidence="2" id="KW-1185">Reference proteome</keyword>
<dbReference type="Proteomes" id="UP000291106">
    <property type="component" value="Chromosome"/>
</dbReference>
<organism evidence="1 2">
    <name type="scientific">Shewanella maritima</name>
    <dbReference type="NCBI Taxonomy" id="2520507"/>
    <lineage>
        <taxon>Bacteria</taxon>
        <taxon>Pseudomonadati</taxon>
        <taxon>Pseudomonadota</taxon>
        <taxon>Gammaproteobacteria</taxon>
        <taxon>Alteromonadales</taxon>
        <taxon>Shewanellaceae</taxon>
        <taxon>Shewanella</taxon>
    </lineage>
</organism>
<name>A0A411PML6_9GAMM</name>
<evidence type="ECO:0000313" key="1">
    <source>
        <dbReference type="EMBL" id="QBF84763.1"/>
    </source>
</evidence>
<evidence type="ECO:0000313" key="2">
    <source>
        <dbReference type="Proteomes" id="UP000291106"/>
    </source>
</evidence>
<proteinExistence type="predicted"/>
<reference evidence="1 2" key="1">
    <citation type="submission" date="2019-02" db="EMBL/GenBank/DDBJ databases">
        <title>Shewanella sp. D4-2 isolated from Dokdo Island.</title>
        <authorList>
            <person name="Baek K."/>
        </authorList>
    </citation>
    <scope>NUCLEOTIDE SEQUENCE [LARGE SCALE GENOMIC DNA]</scope>
    <source>
        <strain evidence="1 2">D4-2</strain>
    </source>
</reference>
<dbReference type="AlphaFoldDB" id="A0A411PML6"/>
<dbReference type="OrthoDB" id="8558788at2"/>
<accession>A0A411PML6</accession>
<dbReference type="KEGG" id="smai:EXU30_02530"/>
<dbReference type="InterPro" id="IPR024524">
    <property type="entry name" value="DUF3800"/>
</dbReference>
<protein>
    <submittedName>
        <fullName evidence="1">DUF3800 domain-containing protein</fullName>
    </submittedName>
</protein>
<gene>
    <name evidence="1" type="ORF">EXU30_02530</name>
</gene>
<dbReference type="EMBL" id="CP036200">
    <property type="protein sequence ID" value="QBF84763.1"/>
    <property type="molecule type" value="Genomic_DNA"/>
</dbReference>
<sequence length="278" mass="32247">MDESGCTGANLEDANQPIFVLGGISVADQKWNNTQTAYSKIISSYFDGNIPEDFELHSLELLSPKGEGPFAGHDIEKRLQLVRDVLGLLDELGHDAFFCAIEKEVLNGRECDFDFQFDYKTPYLCSFDYLVTYINWHVKKNLGHTARGLIVLDEKDNLHADIERIVHSRRFEGAAAHRVKWIVEFSYPVDSRKNPMIQISDLVALCLRRFLEIDKGYRDEWPDVVKKFYAECYKTIDSRVRRKKIVERTGKKSKNLNDFMAEIQCKPRTRWKNHYGVQ</sequence>